<dbReference type="InterPro" id="IPR004615">
    <property type="entry name" value="DNA_pol_III_psi"/>
</dbReference>
<dbReference type="Proteomes" id="UP000281112">
    <property type="component" value="Unassembled WGS sequence"/>
</dbReference>
<dbReference type="PIRSF" id="PIRSF029225">
    <property type="entry name" value="DNA_pol_III_psi"/>
    <property type="match status" value="1"/>
</dbReference>
<keyword evidence="1" id="KW-0548">Nucleotidyltransferase</keyword>
<comment type="caution">
    <text evidence="2">The sequence shown here is derived from an EMBL/GenBank/DDBJ whole genome shotgun (WGS) entry which is preliminary data.</text>
</comment>
<dbReference type="AlphaFoldDB" id="A0A3N9TI28"/>
<gene>
    <name evidence="2" type="ORF">EES38_04490</name>
</gene>
<evidence type="ECO:0000313" key="2">
    <source>
        <dbReference type="EMBL" id="RQW63871.1"/>
    </source>
</evidence>
<keyword evidence="3" id="KW-1185">Reference proteome</keyword>
<dbReference type="SUPFAM" id="SSF102220">
    <property type="entry name" value="DNA polymerase III psi subunit"/>
    <property type="match status" value="1"/>
</dbReference>
<name>A0A3N9TI28_9VIBR</name>
<proteinExistence type="predicted"/>
<dbReference type="OrthoDB" id="5609147at2"/>
<dbReference type="EMBL" id="RJVQ01000002">
    <property type="protein sequence ID" value="RQW63871.1"/>
    <property type="molecule type" value="Genomic_DNA"/>
</dbReference>
<dbReference type="GO" id="GO:0008408">
    <property type="term" value="F:3'-5' exonuclease activity"/>
    <property type="evidence" value="ECO:0007669"/>
    <property type="project" value="InterPro"/>
</dbReference>
<dbReference type="Gene3D" id="3.40.50.10220">
    <property type="entry name" value="DNA polymerase III, psi subunit"/>
    <property type="match status" value="1"/>
</dbReference>
<keyword evidence="1" id="KW-0235">DNA replication</keyword>
<comment type="function">
    <text evidence="1">Part of the beta sliding clamp loading complex, which hydrolyzes ATP to load the beta clamp onto primed DNA to form the DNA replication pre-initiation complex. DNA polymerase III is a complex, multichain enzyme responsible for most of the replicative synthesis in bacteria. This DNA polymerase also exhibits 3' to 5' exonuclease activity.</text>
</comment>
<organism evidence="2 3">
    <name type="scientific">Vibrio viridaestus</name>
    <dbReference type="NCBI Taxonomy" id="2487322"/>
    <lineage>
        <taxon>Bacteria</taxon>
        <taxon>Pseudomonadati</taxon>
        <taxon>Pseudomonadota</taxon>
        <taxon>Gammaproteobacteria</taxon>
        <taxon>Vibrionales</taxon>
        <taxon>Vibrionaceae</taxon>
        <taxon>Vibrio</taxon>
    </lineage>
</organism>
<protein>
    <recommendedName>
        <fullName evidence="1">DNA polymerase III subunit psi</fullName>
    </recommendedName>
</protein>
<keyword evidence="1" id="KW-0239">DNA-directed DNA polymerase</keyword>
<keyword evidence="1" id="KW-0808">Transferase</keyword>
<reference evidence="2 3" key="1">
    <citation type="submission" date="2018-11" db="EMBL/GenBank/DDBJ databases">
        <title>Vibrio LJC006 sp. nov., isolated from seawater during the bloom of the enteromorpha.</title>
        <authorList>
            <person name="Liang J."/>
        </authorList>
    </citation>
    <scope>NUCLEOTIDE SEQUENCE [LARGE SCALE GENOMIC DNA]</scope>
    <source>
        <strain evidence="2 3">LJC006</strain>
    </source>
</reference>
<sequence>MDKLSYLTEMGVECWRLTRPQIMTGHLQDTIKVESDCKLLFVSSSMPSENEIVFLEKVLSSFDVTLAEIKHVYPDDLSLISMLSDTTWLWFCGCSKPDSLATLVNPILISPYLYEVDGNTAAKRQLWQQISTRKS</sequence>
<evidence type="ECO:0000256" key="1">
    <source>
        <dbReference type="PIRNR" id="PIRNR029225"/>
    </source>
</evidence>
<dbReference type="GO" id="GO:0003887">
    <property type="term" value="F:DNA-directed DNA polymerase activity"/>
    <property type="evidence" value="ECO:0007669"/>
    <property type="project" value="UniProtKB-KW"/>
</dbReference>
<evidence type="ECO:0000313" key="3">
    <source>
        <dbReference type="Proteomes" id="UP000281112"/>
    </source>
</evidence>
<accession>A0A3N9TI28</accession>
<dbReference type="GO" id="GO:0006260">
    <property type="term" value="P:DNA replication"/>
    <property type="evidence" value="ECO:0007669"/>
    <property type="project" value="UniProtKB-KW"/>
</dbReference>
<dbReference type="Pfam" id="PF03603">
    <property type="entry name" value="DNA_III_psi"/>
    <property type="match status" value="1"/>
</dbReference>
<dbReference type="InterPro" id="IPR036654">
    <property type="entry name" value="DNA_pol_III_psi_sf"/>
</dbReference>
<dbReference type="RefSeq" id="WP_124935992.1">
    <property type="nucleotide sequence ID" value="NZ_RJVQ01000002.1"/>
</dbReference>